<feature type="compositionally biased region" description="Polar residues" evidence="1">
    <location>
        <begin position="13"/>
        <end position="24"/>
    </location>
</feature>
<dbReference type="EMBL" id="JAJSPL020000012">
    <property type="protein sequence ID" value="KAK7743902.1"/>
    <property type="molecule type" value="Genomic_DNA"/>
</dbReference>
<dbReference type="AlphaFoldDB" id="A0AAN9U9Y5"/>
<evidence type="ECO:0000313" key="2">
    <source>
        <dbReference type="EMBL" id="KAK7743902.1"/>
    </source>
</evidence>
<reference evidence="2 3" key="1">
    <citation type="journal article" date="2023" name="PLoS ONE">
        <title>Cytospora paraplurivora sp. nov. isolated from orchards with fruit tree decline syndrome in Ontario, Canada.</title>
        <authorList>
            <person name="Ilyukhin E."/>
            <person name="Nguyen H.D.T."/>
            <person name="Castle A.J."/>
            <person name="Ellouze W."/>
        </authorList>
    </citation>
    <scope>NUCLEOTIDE SEQUENCE [LARGE SCALE GENOMIC DNA]</scope>
    <source>
        <strain evidence="2 3">FDS-564</strain>
    </source>
</reference>
<feature type="region of interest" description="Disordered" evidence="1">
    <location>
        <begin position="1"/>
        <end position="25"/>
    </location>
</feature>
<evidence type="ECO:0000256" key="1">
    <source>
        <dbReference type="SAM" id="MobiDB-lite"/>
    </source>
</evidence>
<gene>
    <name evidence="2" type="ORF">SLS53_003924</name>
</gene>
<name>A0AAN9U9Y5_9PEZI</name>
<keyword evidence="3" id="KW-1185">Reference proteome</keyword>
<dbReference type="Proteomes" id="UP001320245">
    <property type="component" value="Unassembled WGS sequence"/>
</dbReference>
<comment type="caution">
    <text evidence="2">The sequence shown here is derived from an EMBL/GenBank/DDBJ whole genome shotgun (WGS) entry which is preliminary data.</text>
</comment>
<evidence type="ECO:0000313" key="3">
    <source>
        <dbReference type="Proteomes" id="UP001320245"/>
    </source>
</evidence>
<protein>
    <submittedName>
        <fullName evidence="2">Uncharacterized protein</fullName>
    </submittedName>
</protein>
<accession>A0AAN9U9Y5</accession>
<proteinExistence type="predicted"/>
<sequence length="166" mass="18457">MTPLQATDFIKPSVTNAPNPSSLPDLTISDVDNAPNPGVMLSRFNSRVCDIVVNGVEMCGAYYVSQRGFRRHLRTRHPGAITTVDQNGISPQETTAGIYALRRWVLSLGWRNARYSNEPGRGSLAIAEICDKLERIAAQDSDFAAQYGKHFHRRIPENTSSLKLRE</sequence>
<organism evidence="2 3">
    <name type="scientific">Cytospora paraplurivora</name>
    <dbReference type="NCBI Taxonomy" id="2898453"/>
    <lineage>
        <taxon>Eukaryota</taxon>
        <taxon>Fungi</taxon>
        <taxon>Dikarya</taxon>
        <taxon>Ascomycota</taxon>
        <taxon>Pezizomycotina</taxon>
        <taxon>Sordariomycetes</taxon>
        <taxon>Sordariomycetidae</taxon>
        <taxon>Diaporthales</taxon>
        <taxon>Cytosporaceae</taxon>
        <taxon>Cytospora</taxon>
    </lineage>
</organism>